<dbReference type="Proteomes" id="UP001432099">
    <property type="component" value="Chromosome"/>
</dbReference>
<gene>
    <name evidence="2" type="ORF">T23_03050</name>
</gene>
<name>A0ABM8IG28_9FIRM</name>
<keyword evidence="3" id="KW-1185">Reference proteome</keyword>
<proteinExistence type="predicted"/>
<organism evidence="2 3">
    <name type="scientific">Turicibacter faecis</name>
    <dbReference type="NCBI Taxonomy" id="2963365"/>
    <lineage>
        <taxon>Bacteria</taxon>
        <taxon>Bacillati</taxon>
        <taxon>Bacillota</taxon>
        <taxon>Erysipelotrichia</taxon>
        <taxon>Erysipelotrichales</taxon>
        <taxon>Turicibacteraceae</taxon>
        <taxon>Turicibacter</taxon>
    </lineage>
</organism>
<keyword evidence="1" id="KW-0472">Membrane</keyword>
<sequence>MEKKIRLASSIIVPTLLFVLFTVSYQNYRPQESVKELLEDYKNLQYNTDDVAVKLTTDSAVETVLLNKVLPNMNYKVLQSQIDDDKAIVTLEVSNVNLDHMLQHYESNVVEQTIKPIEDDVLEASAHIDDLEVSLLVNLIDNPDIQKDYITQQIEVTLHKQGSDWVLEDSDELFKAVIGSQSDVISFEHLVRETN</sequence>
<dbReference type="EMBL" id="AP028127">
    <property type="protein sequence ID" value="BEH90203.1"/>
    <property type="molecule type" value="Genomic_DNA"/>
</dbReference>
<evidence type="ECO:0008006" key="4">
    <source>
        <dbReference type="Google" id="ProtNLM"/>
    </source>
</evidence>
<evidence type="ECO:0000313" key="2">
    <source>
        <dbReference type="EMBL" id="BEH90203.1"/>
    </source>
</evidence>
<dbReference type="RefSeq" id="WP_262950960.1">
    <property type="nucleotide sequence ID" value="NZ_AP028127.1"/>
</dbReference>
<accession>A0ABM8IG28</accession>
<keyword evidence="1" id="KW-1133">Transmembrane helix</keyword>
<protein>
    <recommendedName>
        <fullName evidence="4">DUF5105 domain-containing protein</fullName>
    </recommendedName>
</protein>
<evidence type="ECO:0000313" key="3">
    <source>
        <dbReference type="Proteomes" id="UP001432099"/>
    </source>
</evidence>
<evidence type="ECO:0000256" key="1">
    <source>
        <dbReference type="SAM" id="Phobius"/>
    </source>
</evidence>
<feature type="transmembrane region" description="Helical" evidence="1">
    <location>
        <begin position="7"/>
        <end position="25"/>
    </location>
</feature>
<reference evidence="2" key="1">
    <citation type="journal article" date="2024" name="Int. J. Syst. Evol. Microbiol.">
        <title>Turicibacter faecis sp. nov., isolated from faeces of heart failure mouse model.</title>
        <authorList>
            <person name="Imamura Y."/>
            <person name="Motooka D."/>
            <person name="Nakajima Y."/>
            <person name="Ito S."/>
            <person name="Kitakaze M."/>
            <person name="Iida T."/>
            <person name="Nakamura S."/>
        </authorList>
    </citation>
    <scope>NUCLEOTIDE SEQUENCE</scope>
    <source>
        <strain evidence="2">TC023</strain>
    </source>
</reference>
<keyword evidence="1" id="KW-0812">Transmembrane</keyword>